<feature type="transmembrane region" description="Helical" evidence="7">
    <location>
        <begin position="68"/>
        <end position="93"/>
    </location>
</feature>
<evidence type="ECO:0000256" key="6">
    <source>
        <dbReference type="ARBA" id="ARBA00023136"/>
    </source>
</evidence>
<evidence type="ECO:0000259" key="8">
    <source>
        <dbReference type="PROSITE" id="PS51352"/>
    </source>
</evidence>
<feature type="transmembrane region" description="Helical" evidence="7">
    <location>
        <begin position="194"/>
        <end position="214"/>
    </location>
</feature>
<feature type="transmembrane region" description="Helical" evidence="7">
    <location>
        <begin position="154"/>
        <end position="173"/>
    </location>
</feature>
<evidence type="ECO:0000256" key="1">
    <source>
        <dbReference type="ARBA" id="ARBA00004651"/>
    </source>
</evidence>
<accession>A0ABX9FX68</accession>
<dbReference type="InterPro" id="IPR013766">
    <property type="entry name" value="Thioredoxin_domain"/>
</dbReference>
<dbReference type="InterPro" id="IPR036249">
    <property type="entry name" value="Thioredoxin-like_sf"/>
</dbReference>
<protein>
    <submittedName>
        <fullName evidence="9">Cytochrome c biogenesis protein CcdA</fullName>
    </submittedName>
</protein>
<evidence type="ECO:0000256" key="4">
    <source>
        <dbReference type="ARBA" id="ARBA00022748"/>
    </source>
</evidence>
<evidence type="ECO:0000256" key="2">
    <source>
        <dbReference type="ARBA" id="ARBA00022475"/>
    </source>
</evidence>
<keyword evidence="4" id="KW-0201">Cytochrome c-type biogenesis</keyword>
<feature type="transmembrane region" description="Helical" evidence="7">
    <location>
        <begin position="39"/>
        <end position="62"/>
    </location>
</feature>
<dbReference type="InterPro" id="IPR050553">
    <property type="entry name" value="Thioredoxin_ResA/DsbE_sf"/>
</dbReference>
<dbReference type="RefSeq" id="WP_113857954.1">
    <property type="nucleotide sequence ID" value="NZ_QNRL01000004.1"/>
</dbReference>
<evidence type="ECO:0000313" key="10">
    <source>
        <dbReference type="Proteomes" id="UP000253201"/>
    </source>
</evidence>
<dbReference type="SUPFAM" id="SSF52833">
    <property type="entry name" value="Thioredoxin-like"/>
    <property type="match status" value="1"/>
</dbReference>
<keyword evidence="5 7" id="KW-1133">Transmembrane helix</keyword>
<dbReference type="InterPro" id="IPR003834">
    <property type="entry name" value="Cyt_c_assmbl_TM_dom"/>
</dbReference>
<dbReference type="InterPro" id="IPR000866">
    <property type="entry name" value="AhpC/TSA"/>
</dbReference>
<sequence>MAIIIAFIGGMLTLLSPCTLPVIPFLFASVKGQKRHLAAMLTGMVLMFTLVSSLVTVASAWVAQVATVGRWIALLFMSAVALSLIFPRVAQWLAKPVVRLGNQVNDQSNHHRGLLAALLAGFATGLLWAPCAGPVLGAILSLSLLQGSSVSGSVLLAAYGSGCAAMLALLWFGGKRVVHGLRAKTAVVERLRQGAGVAMLASVALIATCTTSVLQGASAFSQQLEQRLVGLLPEQPVRLQPVVDTTPSSQLPPLTGGTTWINSAPLSADSLKGKVVLVDFWTFDCINCQHTLPHVREWSQKYPGLTVIGVHTPEYPHEKPVDAVTSAVKKWQLSFPVVLDNNYRIWNAFGNQYWPAHYLFDARGQLRYTFFGEGNYAEQESAIKTLLQESHA</sequence>
<dbReference type="CDD" id="cd03012">
    <property type="entry name" value="TlpA_like_DipZ_like"/>
    <property type="match status" value="1"/>
</dbReference>
<keyword evidence="3 7" id="KW-0812">Transmembrane</keyword>
<reference evidence="9 10" key="1">
    <citation type="submission" date="2018-06" db="EMBL/GenBank/DDBJ databases">
        <title>Genomic Encyclopedia of Type Strains, Phase IV (KMG-IV): sequencing the most valuable type-strain genomes for metagenomic binning, comparative biology and taxonomic classification.</title>
        <authorList>
            <person name="Goeker M."/>
        </authorList>
    </citation>
    <scope>NUCLEOTIDE SEQUENCE [LARGE SCALE GENOMIC DNA]</scope>
    <source>
        <strain evidence="9 10">DSM 27453</strain>
    </source>
</reference>
<evidence type="ECO:0000256" key="3">
    <source>
        <dbReference type="ARBA" id="ARBA00022692"/>
    </source>
</evidence>
<keyword evidence="2" id="KW-1003">Cell membrane</keyword>
<dbReference type="Pfam" id="PF02683">
    <property type="entry name" value="DsbD_TM"/>
    <property type="match status" value="1"/>
</dbReference>
<gene>
    <name evidence="9" type="ORF">DFQ50_104235</name>
</gene>
<keyword evidence="6 7" id="KW-0472">Membrane</keyword>
<keyword evidence="10" id="KW-1185">Reference proteome</keyword>
<evidence type="ECO:0000256" key="5">
    <source>
        <dbReference type="ARBA" id="ARBA00022989"/>
    </source>
</evidence>
<dbReference type="Gene3D" id="3.40.30.10">
    <property type="entry name" value="Glutaredoxin"/>
    <property type="match status" value="1"/>
</dbReference>
<dbReference type="PANTHER" id="PTHR42852:SF13">
    <property type="entry name" value="PROTEIN DIPZ"/>
    <property type="match status" value="1"/>
</dbReference>
<dbReference type="Pfam" id="PF00578">
    <property type="entry name" value="AhpC-TSA"/>
    <property type="match status" value="1"/>
</dbReference>
<feature type="transmembrane region" description="Helical" evidence="7">
    <location>
        <begin position="114"/>
        <end position="142"/>
    </location>
</feature>
<feature type="domain" description="Thioredoxin" evidence="8">
    <location>
        <begin position="240"/>
        <end position="388"/>
    </location>
</feature>
<dbReference type="Proteomes" id="UP000253201">
    <property type="component" value="Unassembled WGS sequence"/>
</dbReference>
<evidence type="ECO:0000313" key="9">
    <source>
        <dbReference type="EMBL" id="RBP11707.1"/>
    </source>
</evidence>
<comment type="caution">
    <text evidence="9">The sequence shown here is derived from an EMBL/GenBank/DDBJ whole genome shotgun (WGS) entry which is preliminary data.</text>
</comment>
<evidence type="ECO:0000256" key="7">
    <source>
        <dbReference type="SAM" id="Phobius"/>
    </source>
</evidence>
<organism evidence="9 10">
    <name type="scientific">Pseudocitrobacter faecalis</name>
    <dbReference type="NCBI Taxonomy" id="1398493"/>
    <lineage>
        <taxon>Bacteria</taxon>
        <taxon>Pseudomonadati</taxon>
        <taxon>Pseudomonadota</taxon>
        <taxon>Gammaproteobacteria</taxon>
        <taxon>Enterobacterales</taxon>
        <taxon>Enterobacteriaceae</taxon>
        <taxon>Pseudocitrobacter</taxon>
    </lineage>
</organism>
<proteinExistence type="predicted"/>
<feature type="transmembrane region" description="Helical" evidence="7">
    <location>
        <begin position="6"/>
        <end position="27"/>
    </location>
</feature>
<dbReference type="PROSITE" id="PS51352">
    <property type="entry name" value="THIOREDOXIN_2"/>
    <property type="match status" value="1"/>
</dbReference>
<comment type="subcellular location">
    <subcellularLocation>
        <location evidence="1">Cell membrane</location>
        <topology evidence="1">Multi-pass membrane protein</topology>
    </subcellularLocation>
</comment>
<name>A0ABX9FX68_9ENTR</name>
<dbReference type="EMBL" id="QNRL01000004">
    <property type="protein sequence ID" value="RBP11707.1"/>
    <property type="molecule type" value="Genomic_DNA"/>
</dbReference>
<dbReference type="PANTHER" id="PTHR42852">
    <property type="entry name" value="THIOL:DISULFIDE INTERCHANGE PROTEIN DSBE"/>
    <property type="match status" value="1"/>
</dbReference>